<dbReference type="PANTHER" id="PTHR43037">
    <property type="entry name" value="UNNAMED PRODUCT-RELATED"/>
    <property type="match status" value="1"/>
</dbReference>
<dbReference type="AlphaFoldDB" id="A0A223V0Q3"/>
<accession>A0A223V0Q3</accession>
<evidence type="ECO:0000313" key="3">
    <source>
        <dbReference type="EMBL" id="ASV28876.1"/>
    </source>
</evidence>
<dbReference type="InterPro" id="IPR050955">
    <property type="entry name" value="Plant_Biomass_Hydrol_Est"/>
</dbReference>
<keyword evidence="4" id="KW-1185">Reference proteome</keyword>
<evidence type="ECO:0000259" key="2">
    <source>
        <dbReference type="Pfam" id="PF02230"/>
    </source>
</evidence>
<name>A0A223V0Q3_9FLAO</name>
<evidence type="ECO:0000256" key="1">
    <source>
        <dbReference type="ARBA" id="ARBA00022729"/>
    </source>
</evidence>
<dbReference type="GO" id="GO:0016787">
    <property type="term" value="F:hydrolase activity"/>
    <property type="evidence" value="ECO:0007669"/>
    <property type="project" value="UniProtKB-KW"/>
</dbReference>
<gene>
    <name evidence="3" type="ORF">CJ263_00750</name>
</gene>
<dbReference type="Proteomes" id="UP000215244">
    <property type="component" value="Chromosome"/>
</dbReference>
<evidence type="ECO:0000313" key="4">
    <source>
        <dbReference type="Proteomes" id="UP000215244"/>
    </source>
</evidence>
<sequence>MDLLKNNAFLFLILLVNSCASQPSYTLVDEELETSVTETLKYYLYYPPDYQLNSEKEFPILLFLHGGGEVEGGLDADERIPPPSLILRGKEFPFLILAPQNSFAKSWWNTRAVKQLLDSVVSNNRVDRHRIYLSGISRGGGAAWEMAVQYPETFAAMAVVCGMTPLPYASWINKKMPIWVFHGEDDAVIPVEESESMVNKLKGLGYDVKFTKYENVGHDAWTKAYATEELYDWFVLQSLDSQ</sequence>
<dbReference type="Pfam" id="PF02230">
    <property type="entry name" value="Abhydrolase_2"/>
    <property type="match status" value="1"/>
</dbReference>
<reference evidence="3 4" key="1">
    <citation type="submission" date="2017-08" db="EMBL/GenBank/DDBJ databases">
        <title>The complete genome sequence of Maribacter sp. B1, isolated from deep-sea sediment.</title>
        <authorList>
            <person name="Wu Y.-H."/>
            <person name="Cheng H."/>
            <person name="Xu X.-W."/>
        </authorList>
    </citation>
    <scope>NUCLEOTIDE SEQUENCE [LARGE SCALE GENOMIC DNA]</scope>
    <source>
        <strain evidence="3 4">B1</strain>
    </source>
</reference>
<organism evidence="3 4">
    <name type="scientific">Maribacter cobaltidurans</name>
    <dbReference type="NCBI Taxonomy" id="1178778"/>
    <lineage>
        <taxon>Bacteria</taxon>
        <taxon>Pseudomonadati</taxon>
        <taxon>Bacteroidota</taxon>
        <taxon>Flavobacteriia</taxon>
        <taxon>Flavobacteriales</taxon>
        <taxon>Flavobacteriaceae</taxon>
        <taxon>Maribacter</taxon>
    </lineage>
</organism>
<dbReference type="PANTHER" id="PTHR43037:SF1">
    <property type="entry name" value="BLL1128 PROTEIN"/>
    <property type="match status" value="1"/>
</dbReference>
<proteinExistence type="predicted"/>
<dbReference type="OrthoDB" id="9764953at2"/>
<keyword evidence="3" id="KW-0378">Hydrolase</keyword>
<protein>
    <submittedName>
        <fullName evidence="3">Alpha/beta hydrolase</fullName>
    </submittedName>
</protein>
<dbReference type="SUPFAM" id="SSF53474">
    <property type="entry name" value="alpha/beta-Hydrolases"/>
    <property type="match status" value="1"/>
</dbReference>
<dbReference type="InterPro" id="IPR003140">
    <property type="entry name" value="PLipase/COase/thioEstase"/>
</dbReference>
<dbReference type="Gene3D" id="3.40.50.1820">
    <property type="entry name" value="alpha/beta hydrolase"/>
    <property type="match status" value="1"/>
</dbReference>
<dbReference type="EMBL" id="CP022957">
    <property type="protein sequence ID" value="ASV28876.1"/>
    <property type="molecule type" value="Genomic_DNA"/>
</dbReference>
<dbReference type="InterPro" id="IPR029058">
    <property type="entry name" value="AB_hydrolase_fold"/>
</dbReference>
<dbReference type="KEGG" id="marb:CJ263_00750"/>
<keyword evidence="1" id="KW-0732">Signal</keyword>
<feature type="domain" description="Phospholipase/carboxylesterase/thioesterase" evidence="2">
    <location>
        <begin position="109"/>
        <end position="223"/>
    </location>
</feature>